<proteinExistence type="predicted"/>
<evidence type="ECO:0000313" key="2">
    <source>
        <dbReference type="Proteomes" id="UP000256708"/>
    </source>
</evidence>
<dbReference type="RefSeq" id="WP_115564999.1">
    <property type="nucleotide sequence ID" value="NZ_QRGR01000007.1"/>
</dbReference>
<dbReference type="EMBL" id="QRGR01000007">
    <property type="protein sequence ID" value="RDV15927.1"/>
    <property type="molecule type" value="Genomic_DNA"/>
</dbReference>
<accession>A0A3D8LEW2</accession>
<keyword evidence="2" id="KW-1185">Reference proteome</keyword>
<dbReference type="AlphaFoldDB" id="A0A3D8LEW2"/>
<comment type="caution">
    <text evidence="1">The sequence shown here is derived from an EMBL/GenBank/DDBJ whole genome shotgun (WGS) entry which is preliminary data.</text>
</comment>
<dbReference type="OrthoDB" id="5292580at2"/>
<organism evidence="1 2">
    <name type="scientific">Pontibacter diazotrophicus</name>
    <dbReference type="NCBI Taxonomy" id="1400979"/>
    <lineage>
        <taxon>Bacteria</taxon>
        <taxon>Pseudomonadati</taxon>
        <taxon>Bacteroidota</taxon>
        <taxon>Cytophagia</taxon>
        <taxon>Cytophagales</taxon>
        <taxon>Hymenobacteraceae</taxon>
        <taxon>Pontibacter</taxon>
    </lineage>
</organism>
<reference evidence="2" key="1">
    <citation type="submission" date="2018-08" db="EMBL/GenBank/DDBJ databases">
        <authorList>
            <person name="Liu Z.-W."/>
            <person name="Du Z.-J."/>
        </authorList>
    </citation>
    <scope>NUCLEOTIDE SEQUENCE [LARGE SCALE GENOMIC DNA]</scope>
    <source>
        <strain evidence="2">H4X</strain>
    </source>
</reference>
<protein>
    <submittedName>
        <fullName evidence="1">DUF4197 domain-containing protein</fullName>
    </submittedName>
</protein>
<sequence>MKHILILAICIFIGEGAMAQINLNKVKSALSGNSQLSSDEVGAGLKEALTVGVSKGSDMVSQADGFYKNPAIRIPFPPEAQKVEDRLRQIGMGGEVDKFVLALNRAAEDAAQEAKPVFVSAIKQMTIQDAWSILQGQNDAATQYLSRTTSGQLNEKFKPIIQNSLNKVDATQLYANLINTYNKIPLVQKMNPDLDEYATQKAIDGLFVMVAQEEKNIRQNPGARTTDLLQKVFAAQK</sequence>
<name>A0A3D8LEW2_9BACT</name>
<dbReference type="InterPro" id="IPR025245">
    <property type="entry name" value="DUF4197"/>
</dbReference>
<dbReference type="Pfam" id="PF13852">
    <property type="entry name" value="DUF4197"/>
    <property type="match status" value="1"/>
</dbReference>
<dbReference type="Proteomes" id="UP000256708">
    <property type="component" value="Unassembled WGS sequence"/>
</dbReference>
<gene>
    <name evidence="1" type="ORF">DXT99_08030</name>
</gene>
<evidence type="ECO:0000313" key="1">
    <source>
        <dbReference type="EMBL" id="RDV15927.1"/>
    </source>
</evidence>